<geneLocation type="plasmid" evidence="1">
    <name>pColt5.8b</name>
</geneLocation>
<protein>
    <recommendedName>
        <fullName evidence="2">Glycosyltransferase</fullName>
    </recommendedName>
</protein>
<evidence type="ECO:0000313" key="1">
    <source>
        <dbReference type="EMBL" id="QCL09815.1"/>
    </source>
</evidence>
<proteinExistence type="predicted"/>
<gene>
    <name evidence="1" type="ORF">pC5.8b_325</name>
</gene>
<accession>A0A7S4ZRX6</accession>
<dbReference type="AlphaFoldDB" id="A0A7S4ZRX6"/>
<keyword evidence="1" id="KW-0614">Plasmid</keyword>
<dbReference type="EMBL" id="MK318972">
    <property type="protein sequence ID" value="QCL09815.1"/>
    <property type="molecule type" value="Genomic_DNA"/>
</dbReference>
<reference evidence="1" key="1">
    <citation type="submission" date="2018-12" db="EMBL/GenBank/DDBJ databases">
        <title>Three Rhizobium rhizogenes strains isolated from the same crown gall tumor carry diverse plasmids.</title>
        <authorList>
            <person name="Pulawska J."/>
            <person name="Kuzmanovic N."/>
        </authorList>
    </citation>
    <scope>NUCLEOTIDE SEQUENCE</scope>
    <source>
        <strain evidence="1">Colt5.8</strain>
        <plasmid evidence="1">pColt5.8b</plasmid>
    </source>
</reference>
<dbReference type="SUPFAM" id="SSF53448">
    <property type="entry name" value="Nucleotide-diphospho-sugar transferases"/>
    <property type="match status" value="1"/>
</dbReference>
<dbReference type="InterPro" id="IPR029044">
    <property type="entry name" value="Nucleotide-diphossugar_trans"/>
</dbReference>
<name>A0A7S4ZRX6_RHIRH</name>
<evidence type="ECO:0008006" key="2">
    <source>
        <dbReference type="Google" id="ProtNLM"/>
    </source>
</evidence>
<organism evidence="1">
    <name type="scientific">Rhizobium rhizogenes</name>
    <name type="common">Agrobacterium rhizogenes</name>
    <dbReference type="NCBI Taxonomy" id="359"/>
    <lineage>
        <taxon>Bacteria</taxon>
        <taxon>Pseudomonadati</taxon>
        <taxon>Pseudomonadota</taxon>
        <taxon>Alphaproteobacteria</taxon>
        <taxon>Hyphomicrobiales</taxon>
        <taxon>Rhizobiaceae</taxon>
        <taxon>Rhizobium/Agrobacterium group</taxon>
        <taxon>Rhizobium</taxon>
    </lineage>
</organism>
<sequence length="405" mass="45131">MEDKSVWIDRYLLDHSYMRRLMAEADAIISGSPSAGVALTNNLDYLMLTTLVQSKIAVARISRPVNLGVVFAMWRESKRLRERSHDNPSGEDCLRFKVEALEWLFSSSSVKWKLYAVDDGCPEGSAGIASEIVRRNGWESKIVISELVSGFPYRSLPLEFLASADDSIKGGAIILGAQTAISEGCNFVAYTDCDNSVHLGQIGAFLAKSIVDGDKAVFGDRTLDPGYGLWWHPGRTDFDPRNAMLLHLKRLMEQNLCPARDVPSPLKLFEACYLTEVIDQIRTFDFSFDYDIACCVFSSGVRASALRCLAVDSVENSAWQFIGNGSVWLQKMRGIANAILTYRKDNKRALAELLWRTIEEQSDIAKIQEAPLPEAMRQLPFSSLGDPRVLSEKDLEIWLGLVVGT</sequence>